<dbReference type="PANTHER" id="PTHR10199">
    <property type="entry name" value="THROMBOSPONDIN"/>
    <property type="match status" value="1"/>
</dbReference>
<organism evidence="6 7">
    <name type="scientific">Allohahella marinimesophila</name>
    <dbReference type="NCBI Taxonomy" id="1054972"/>
    <lineage>
        <taxon>Bacteria</taxon>
        <taxon>Pseudomonadati</taxon>
        <taxon>Pseudomonadota</taxon>
        <taxon>Gammaproteobacteria</taxon>
        <taxon>Oceanospirillales</taxon>
        <taxon>Hahellaceae</taxon>
        <taxon>Allohahella</taxon>
    </lineage>
</organism>
<feature type="compositionally biased region" description="Basic and acidic residues" evidence="3">
    <location>
        <begin position="471"/>
        <end position="483"/>
    </location>
</feature>
<feature type="region of interest" description="Disordered" evidence="3">
    <location>
        <begin position="471"/>
        <end position="535"/>
    </location>
</feature>
<feature type="signal peptide" evidence="4">
    <location>
        <begin position="1"/>
        <end position="29"/>
    </location>
</feature>
<dbReference type="InterPro" id="IPR000498">
    <property type="entry name" value="OmpA-like_TM_dom"/>
</dbReference>
<keyword evidence="2" id="KW-0813">Transport</keyword>
<evidence type="ECO:0000256" key="2">
    <source>
        <dbReference type="ARBA" id="ARBA00023114"/>
    </source>
</evidence>
<dbReference type="SUPFAM" id="SSF56925">
    <property type="entry name" value="OMPA-like"/>
    <property type="match status" value="1"/>
</dbReference>
<dbReference type="EMBL" id="BAABBO010000001">
    <property type="protein sequence ID" value="GAA3949166.1"/>
    <property type="molecule type" value="Genomic_DNA"/>
</dbReference>
<dbReference type="Gene3D" id="2.40.160.20">
    <property type="match status" value="1"/>
</dbReference>
<evidence type="ECO:0000313" key="7">
    <source>
        <dbReference type="Proteomes" id="UP001501337"/>
    </source>
</evidence>
<keyword evidence="2" id="KW-0626">Porin</keyword>
<dbReference type="SUPFAM" id="SSF103647">
    <property type="entry name" value="TSP type-3 repeat"/>
    <property type="match status" value="4"/>
</dbReference>
<keyword evidence="4" id="KW-0732">Signal</keyword>
<comment type="similarity">
    <text evidence="1">Belongs to the outer membrane OOP (TC 1.B.6) superfamily. OmpA family.</text>
</comment>
<feature type="compositionally biased region" description="Acidic residues" evidence="3">
    <location>
        <begin position="145"/>
        <end position="177"/>
    </location>
</feature>
<feature type="compositionally biased region" description="Acidic residues" evidence="3">
    <location>
        <begin position="74"/>
        <end position="91"/>
    </location>
</feature>
<dbReference type="PANTHER" id="PTHR10199:SF119">
    <property type="entry name" value="RE20510P"/>
    <property type="match status" value="1"/>
</dbReference>
<accession>A0ABP7NKE7</accession>
<dbReference type="InterPro" id="IPR028974">
    <property type="entry name" value="TSP_type-3_rpt"/>
</dbReference>
<dbReference type="Proteomes" id="UP001501337">
    <property type="component" value="Unassembled WGS sequence"/>
</dbReference>
<evidence type="ECO:0000259" key="5">
    <source>
        <dbReference type="Pfam" id="PF01389"/>
    </source>
</evidence>
<feature type="compositionally biased region" description="Basic and acidic residues" evidence="3">
    <location>
        <begin position="517"/>
        <end position="535"/>
    </location>
</feature>
<feature type="region of interest" description="Disordered" evidence="3">
    <location>
        <begin position="48"/>
        <end position="181"/>
    </location>
</feature>
<evidence type="ECO:0000256" key="1">
    <source>
        <dbReference type="ARBA" id="ARBA00005710"/>
    </source>
</evidence>
<evidence type="ECO:0000313" key="6">
    <source>
        <dbReference type="EMBL" id="GAA3949166.1"/>
    </source>
</evidence>
<dbReference type="Pfam" id="PF01389">
    <property type="entry name" value="OmpA_membrane"/>
    <property type="match status" value="1"/>
</dbReference>
<reference evidence="7" key="1">
    <citation type="journal article" date="2019" name="Int. J. Syst. Evol. Microbiol.">
        <title>The Global Catalogue of Microorganisms (GCM) 10K type strain sequencing project: providing services to taxonomists for standard genome sequencing and annotation.</title>
        <authorList>
            <consortium name="The Broad Institute Genomics Platform"/>
            <consortium name="The Broad Institute Genome Sequencing Center for Infectious Disease"/>
            <person name="Wu L."/>
            <person name="Ma J."/>
        </authorList>
    </citation>
    <scope>NUCLEOTIDE SEQUENCE [LARGE SCALE GENOMIC DNA]</scope>
    <source>
        <strain evidence="7">JCM 17555</strain>
    </source>
</reference>
<proteinExistence type="inferred from homology"/>
<feature type="compositionally biased region" description="Low complexity" evidence="3">
    <location>
        <begin position="285"/>
        <end position="296"/>
    </location>
</feature>
<name>A0ABP7NKE7_9GAMM</name>
<feature type="chain" id="PRO_5045708188" description="Outer membrane protein OmpA-like transmembrane domain-containing protein" evidence="4">
    <location>
        <begin position="30"/>
        <end position="907"/>
    </location>
</feature>
<sequence length="907" mass="95226">MITTSTLSRAGILTGLFASLLMASTAAFAVDTDGDGIDDDVETALGMFPNRTDSDSDTIPDSIEIGSVSQPFDTDGDGVIDALDDDSDNDGISDREEGSGDVDGDGILNFRDLDSDGDGVSDTAEGTGDADLDGVPDFLDRSSDEDGDGIPDVFEGTEESDDDPLVDALDTDSDGDGIPDSVEAGLSAEQLATDSDGDGLIDVFDADNSNVLDADGDGVIDAYNFPDADGDGIPDYREKDSDNDGIPDRIEFGFADLDSDGDGLDDAIDVDVTGGTDLDGDGVDDAASGLDSDGDGLPDYRDLDSDNDGIADLIEVFQSFEALADANKNGIQDLFDAGVSMGLIRVDANDDDIDDTNRLPDTDGDGLPDFRDLDSDNDGVFDVVEGGSQDVNQDAVIDSEVVLVTAPPDSDNAVDFDSTGALVGPDYRDVDSNGDGVYDIAGTPFASFDANGDGRIDLTVDADRDGIDDSVDRGLGEFGHGGDADGDGLFNDEDADDDNDGLPDIFEGNVDTDGDGIVDRLDRDSDNDGLEDSREANLLPPLNADINSNGLDDAYDIEVNGSSDTDDNGLDDNIPLVDTDGDGVEDRLDTDSDGDTITDLIEQSGLVLFGRDVDRDGIDDATDVDQTRGVDENMNGIDDRYDRVIDTDGDGLENYRDRDSDNDGLEDGQENVDFNQDGIPDRLQVTPKIQTAVGGTGSIGALPLLSMFGFGLLVFALGAGRAQAAQPGCFNEQGDGSEEPMFQLSAACTYLGASMGMSTLEPETKGTGFRLIEDGDLAWKVFGGVQFHRNFFAEVLYSVLGDAEVRSINPNAGSAAISYAAPAVMAGFLLNGNRKSWDLFAKVGVSTLMTDSDSSRIAVEEDSSLQLAWAGGLLYHITPGLSVRGEFEQFSEDASSMTLGISQALKF</sequence>
<dbReference type="RefSeq" id="WP_344803022.1">
    <property type="nucleotide sequence ID" value="NZ_BAABBO010000001.1"/>
</dbReference>
<keyword evidence="2" id="KW-0406">Ion transport</keyword>
<evidence type="ECO:0000256" key="4">
    <source>
        <dbReference type="SAM" id="SignalP"/>
    </source>
</evidence>
<gene>
    <name evidence="6" type="ORF">GCM10022278_05450</name>
</gene>
<feature type="compositionally biased region" description="Acidic residues" evidence="3">
    <location>
        <begin position="484"/>
        <end position="501"/>
    </location>
</feature>
<evidence type="ECO:0000256" key="3">
    <source>
        <dbReference type="SAM" id="MobiDB-lite"/>
    </source>
</evidence>
<feature type="region of interest" description="Disordered" evidence="3">
    <location>
        <begin position="274"/>
        <end position="296"/>
    </location>
</feature>
<keyword evidence="7" id="KW-1185">Reference proteome</keyword>
<protein>
    <recommendedName>
        <fullName evidence="5">Outer membrane protein OmpA-like transmembrane domain-containing protein</fullName>
    </recommendedName>
</protein>
<feature type="region of interest" description="Disordered" evidence="3">
    <location>
        <begin position="641"/>
        <end position="680"/>
    </location>
</feature>
<dbReference type="Gene3D" id="4.10.1080.10">
    <property type="entry name" value="TSP type-3 repeat"/>
    <property type="match status" value="2"/>
</dbReference>
<keyword evidence="2" id="KW-0812">Transmembrane</keyword>
<dbReference type="InterPro" id="IPR011250">
    <property type="entry name" value="OMP/PagP_B-barrel"/>
</dbReference>
<comment type="caution">
    <text evidence="6">The sequence shown here is derived from an EMBL/GenBank/DDBJ whole genome shotgun (WGS) entry which is preliminary data.</text>
</comment>
<feature type="region of interest" description="Disordered" evidence="3">
    <location>
        <begin position="560"/>
        <end position="596"/>
    </location>
</feature>
<feature type="domain" description="Outer membrane protein OmpA-like transmembrane" evidence="5">
    <location>
        <begin position="749"/>
        <end position="888"/>
    </location>
</feature>